<reference evidence="1 2" key="1">
    <citation type="submission" date="2016-11" db="EMBL/GenBank/DDBJ databases">
        <title>Draft Genome Sequences of Nine Cyanobacterial Strains from Diverse Habitats.</title>
        <authorList>
            <person name="Zhu T."/>
            <person name="Hou S."/>
            <person name="Lu X."/>
            <person name="Hess W.R."/>
        </authorList>
    </citation>
    <scope>NUCLEOTIDE SEQUENCE [LARGE SCALE GENOMIC DNA]</scope>
    <source>
        <strain evidence="1 2">IAM M-71</strain>
    </source>
</reference>
<sequence>MIDVYNATGDPSNSMQLTLCHYKNFSDKLQILRIANVPNWYFEKVVFPGEALLFQAPPQGVLEVHTSAKVTTILADTINCDRLRVQEQIYVTEDNIFPHQEDNNANNSANIVNIS</sequence>
<dbReference type="RefSeq" id="WP_073593916.1">
    <property type="nucleotide sequence ID" value="NZ_MRCE01000011.1"/>
</dbReference>
<name>A0A1U7IKG2_9CYAN</name>
<evidence type="ECO:0008006" key="3">
    <source>
        <dbReference type="Google" id="ProtNLM"/>
    </source>
</evidence>
<dbReference type="STRING" id="454136.NIES2119_13065"/>
<dbReference type="InterPro" id="IPR014964">
    <property type="entry name" value="DUF1830"/>
</dbReference>
<dbReference type="Pfam" id="PF08865">
    <property type="entry name" value="DUF1830"/>
    <property type="match status" value="1"/>
</dbReference>
<organism evidence="1 2">
    <name type="scientific">[Phormidium ambiguum] IAM M-71</name>
    <dbReference type="NCBI Taxonomy" id="454136"/>
    <lineage>
        <taxon>Bacteria</taxon>
        <taxon>Bacillati</taxon>
        <taxon>Cyanobacteriota</taxon>
        <taxon>Cyanophyceae</taxon>
        <taxon>Oscillatoriophycideae</taxon>
        <taxon>Aerosakkonematales</taxon>
        <taxon>Aerosakkonemataceae</taxon>
        <taxon>Floridanema</taxon>
    </lineage>
</organism>
<proteinExistence type="predicted"/>
<evidence type="ECO:0000313" key="2">
    <source>
        <dbReference type="Proteomes" id="UP000185860"/>
    </source>
</evidence>
<dbReference type="Proteomes" id="UP000185860">
    <property type="component" value="Unassembled WGS sequence"/>
</dbReference>
<gene>
    <name evidence="1" type="ORF">NIES2119_13065</name>
</gene>
<dbReference type="EMBL" id="MRCE01000011">
    <property type="protein sequence ID" value="OKH37629.1"/>
    <property type="molecule type" value="Genomic_DNA"/>
</dbReference>
<dbReference type="AlphaFoldDB" id="A0A1U7IKG2"/>
<accession>A0A1U7IKG2</accession>
<protein>
    <recommendedName>
        <fullName evidence="3">DUF1830 domain-containing protein</fullName>
    </recommendedName>
</protein>
<evidence type="ECO:0000313" key="1">
    <source>
        <dbReference type="EMBL" id="OKH37629.1"/>
    </source>
</evidence>
<comment type="caution">
    <text evidence="1">The sequence shown here is derived from an EMBL/GenBank/DDBJ whole genome shotgun (WGS) entry which is preliminary data.</text>
</comment>